<feature type="transmembrane region" description="Helical" evidence="6">
    <location>
        <begin position="125"/>
        <end position="146"/>
    </location>
</feature>
<keyword evidence="4 6" id="KW-1133">Transmembrane helix</keyword>
<evidence type="ECO:0000256" key="1">
    <source>
        <dbReference type="ARBA" id="ARBA00004651"/>
    </source>
</evidence>
<keyword evidence="2" id="KW-1003">Cell membrane</keyword>
<name>A0A075GUU2_9EURY</name>
<feature type="domain" description="Type II secretion system protein GspF" evidence="7">
    <location>
        <begin position="14"/>
        <end position="136"/>
    </location>
</feature>
<comment type="subcellular location">
    <subcellularLocation>
        <location evidence="1">Cell membrane</location>
        <topology evidence="1">Multi-pass membrane protein</topology>
    </subcellularLocation>
</comment>
<dbReference type="InterPro" id="IPR018076">
    <property type="entry name" value="T2SS_GspF_dom"/>
</dbReference>
<keyword evidence="8" id="KW-0282">Flagellum</keyword>
<evidence type="ECO:0000256" key="4">
    <source>
        <dbReference type="ARBA" id="ARBA00022989"/>
    </source>
</evidence>
<evidence type="ECO:0000313" key="8">
    <source>
        <dbReference type="EMBL" id="AIF07499.1"/>
    </source>
</evidence>
<dbReference type="AlphaFoldDB" id="A0A075GUU2"/>
<dbReference type="GO" id="GO:0005886">
    <property type="term" value="C:plasma membrane"/>
    <property type="evidence" value="ECO:0007669"/>
    <property type="project" value="UniProtKB-SubCell"/>
</dbReference>
<feature type="transmembrane region" description="Helical" evidence="6">
    <location>
        <begin position="166"/>
        <end position="185"/>
    </location>
</feature>
<keyword evidence="3 6" id="KW-0812">Transmembrane</keyword>
<evidence type="ECO:0000256" key="6">
    <source>
        <dbReference type="SAM" id="Phobius"/>
    </source>
</evidence>
<accession>A0A075GUU2</accession>
<protein>
    <submittedName>
        <fullName evidence="8">Putative archaeal flagellar protein FlaJ</fullName>
    </submittedName>
</protein>
<keyword evidence="8" id="KW-0969">Cilium</keyword>
<dbReference type="Pfam" id="PF00482">
    <property type="entry name" value="T2SSF"/>
    <property type="match status" value="1"/>
</dbReference>
<reference evidence="8" key="1">
    <citation type="journal article" date="2014" name="Genome Biol. Evol.">
        <title>Pangenome evidence for extensive interdomain horizontal transfer affecting lineage core and shell genes in uncultured planktonic thaumarchaeota and euryarchaeota.</title>
        <authorList>
            <person name="Deschamps P."/>
            <person name="Zivanovic Y."/>
            <person name="Moreira D."/>
            <person name="Rodriguez-Valera F."/>
            <person name="Lopez-Garcia P."/>
        </authorList>
    </citation>
    <scope>NUCLEOTIDE SEQUENCE</scope>
</reference>
<keyword evidence="8" id="KW-0966">Cell projection</keyword>
<dbReference type="EMBL" id="KF900804">
    <property type="protein sequence ID" value="AIF07499.1"/>
    <property type="molecule type" value="Genomic_DNA"/>
</dbReference>
<evidence type="ECO:0000256" key="5">
    <source>
        <dbReference type="ARBA" id="ARBA00023136"/>
    </source>
</evidence>
<evidence type="ECO:0000256" key="2">
    <source>
        <dbReference type="ARBA" id="ARBA00022475"/>
    </source>
</evidence>
<organism evidence="8">
    <name type="scientific">uncultured marine group II/III euryarchaeote KM3_203_B10</name>
    <dbReference type="NCBI Taxonomy" id="1457981"/>
    <lineage>
        <taxon>Archaea</taxon>
        <taxon>Methanobacteriati</taxon>
        <taxon>Methanobacteriota</taxon>
        <taxon>environmental samples</taxon>
    </lineage>
</organism>
<keyword evidence="5 6" id="KW-0472">Membrane</keyword>
<evidence type="ECO:0000259" key="7">
    <source>
        <dbReference type="Pfam" id="PF00482"/>
    </source>
</evidence>
<proteinExistence type="predicted"/>
<evidence type="ECO:0000256" key="3">
    <source>
        <dbReference type="ARBA" id="ARBA00022692"/>
    </source>
</evidence>
<sequence>MSAMEEERDLIYALRALQVLLGSGVGLEGAIHHIAQGGYGRFTDDCNDMVSNMERGRKLEEEIQRLITSSKSDRYRRLLNSMRTNVTSNTDLLASLDQQAEREEEARADKLKQYVESLQGLPETALSVGFLVPLILGIGAMAPFLMGDLQGVPGVSIPPAETMLNMFRGGMVLALAVMGMMVWGARNKDPGV</sequence>